<dbReference type="Proteomes" id="UP001066276">
    <property type="component" value="Chromosome 3_1"/>
</dbReference>
<gene>
    <name evidence="2" type="ORF">NDU88_005025</name>
</gene>
<proteinExistence type="predicted"/>
<evidence type="ECO:0000313" key="2">
    <source>
        <dbReference type="EMBL" id="KAJ1188262.1"/>
    </source>
</evidence>
<dbReference type="EMBL" id="JANPWB010000005">
    <property type="protein sequence ID" value="KAJ1188262.1"/>
    <property type="molecule type" value="Genomic_DNA"/>
</dbReference>
<sequence>MAAPQCPVWLVAPRSPGVAPITATATGIAAPPQWGPSPGRAQAPDTAGHAGHLSQPPLHTTPALPSFMRGICALLGWQPPFCMWCVSPPVLPRKGFAHLGTLKSVSQAAPVTRGGKNTWWDGGLLGSDEVG</sequence>
<evidence type="ECO:0000313" key="3">
    <source>
        <dbReference type="Proteomes" id="UP001066276"/>
    </source>
</evidence>
<accession>A0AAV7UHN4</accession>
<reference evidence="2" key="1">
    <citation type="journal article" date="2022" name="bioRxiv">
        <title>Sequencing and chromosome-scale assembly of the giantPleurodeles waltlgenome.</title>
        <authorList>
            <person name="Brown T."/>
            <person name="Elewa A."/>
            <person name="Iarovenko S."/>
            <person name="Subramanian E."/>
            <person name="Araus A.J."/>
            <person name="Petzold A."/>
            <person name="Susuki M."/>
            <person name="Suzuki K.-i.T."/>
            <person name="Hayashi T."/>
            <person name="Toyoda A."/>
            <person name="Oliveira C."/>
            <person name="Osipova E."/>
            <person name="Leigh N.D."/>
            <person name="Simon A."/>
            <person name="Yun M.H."/>
        </authorList>
    </citation>
    <scope>NUCLEOTIDE SEQUENCE</scope>
    <source>
        <strain evidence="2">20211129_DDA</strain>
        <tissue evidence="2">Liver</tissue>
    </source>
</reference>
<dbReference type="AlphaFoldDB" id="A0AAV7UHN4"/>
<feature type="region of interest" description="Disordered" evidence="1">
    <location>
        <begin position="29"/>
        <end position="59"/>
    </location>
</feature>
<evidence type="ECO:0000256" key="1">
    <source>
        <dbReference type="SAM" id="MobiDB-lite"/>
    </source>
</evidence>
<name>A0AAV7UHN4_PLEWA</name>
<protein>
    <submittedName>
        <fullName evidence="2">Uncharacterized protein</fullName>
    </submittedName>
</protein>
<keyword evidence="3" id="KW-1185">Reference proteome</keyword>
<organism evidence="2 3">
    <name type="scientific">Pleurodeles waltl</name>
    <name type="common">Iberian ribbed newt</name>
    <dbReference type="NCBI Taxonomy" id="8319"/>
    <lineage>
        <taxon>Eukaryota</taxon>
        <taxon>Metazoa</taxon>
        <taxon>Chordata</taxon>
        <taxon>Craniata</taxon>
        <taxon>Vertebrata</taxon>
        <taxon>Euteleostomi</taxon>
        <taxon>Amphibia</taxon>
        <taxon>Batrachia</taxon>
        <taxon>Caudata</taxon>
        <taxon>Salamandroidea</taxon>
        <taxon>Salamandridae</taxon>
        <taxon>Pleurodelinae</taxon>
        <taxon>Pleurodeles</taxon>
    </lineage>
</organism>
<comment type="caution">
    <text evidence="2">The sequence shown here is derived from an EMBL/GenBank/DDBJ whole genome shotgun (WGS) entry which is preliminary data.</text>
</comment>